<evidence type="ECO:0000313" key="2">
    <source>
        <dbReference type="Proteomes" id="UP000665043"/>
    </source>
</evidence>
<accession>A0ABX7VS44</accession>
<evidence type="ECO:0000313" key="1">
    <source>
        <dbReference type="EMBL" id="QTM99757.1"/>
    </source>
</evidence>
<organism evidence="1 2">
    <name type="scientific">Sediminibacillus dalangtanensis</name>
    <dbReference type="NCBI Taxonomy" id="2729421"/>
    <lineage>
        <taxon>Bacteria</taxon>
        <taxon>Bacillati</taxon>
        <taxon>Bacillota</taxon>
        <taxon>Bacilli</taxon>
        <taxon>Bacillales</taxon>
        <taxon>Bacillaceae</taxon>
        <taxon>Sediminibacillus</taxon>
    </lineage>
</organism>
<proteinExistence type="predicted"/>
<name>A0ABX7VS44_9BACI</name>
<dbReference type="Proteomes" id="UP000665043">
    <property type="component" value="Chromosome"/>
</dbReference>
<reference evidence="1 2" key="1">
    <citation type="submission" date="2019-12" db="EMBL/GenBank/DDBJ databases">
        <title>The whole genome sequencing of a strain isolated from a Mars analog, Dalangtan Playa.</title>
        <authorList>
            <person name="Huang T."/>
        </authorList>
    </citation>
    <scope>NUCLEOTIDE SEQUENCE [LARGE SCALE GENOMIC DNA]</scope>
    <source>
        <strain evidence="1 2">DP4-553-S</strain>
    </source>
</reference>
<keyword evidence="2" id="KW-1185">Reference proteome</keyword>
<sequence>MKDLLSERFQHFSLYECRGSSRLYECLATEIADDDELLRLSGHAREDQPTPNLLLGAVHYLLQQSDHPLKRFYASLTTVPEKPEKAFYWFKDFCRNHETEIKQLLTEKLVQTNEVRRCAYLYPIFCHIYQQTKHPLSLIELGSSAGLQLLWDKYAYQYEHGSIVGNADAQLVLTAEVREGQLPLLRKKSPPVAERIGIDLHINHLNDPEDYAWLKALIWPEHQTRRKAFERAAMQCQKEASDLTLIEGNGVDLLEEVAAEIPFDSTICVFHTHVANQIPSREKKKLIDRIKHISKNREIFHIYNNMSDPLLHIDRVSEGKESHEIVGRTDGHGSWFEWRLEQKQMT</sequence>
<gene>
    <name evidence="1" type="ORF">ERJ70_10880</name>
</gene>
<dbReference type="Pfam" id="PF10094">
    <property type="entry name" value="DUF2332"/>
    <property type="match status" value="1"/>
</dbReference>
<dbReference type="PIRSF" id="PIRSF012608">
    <property type="entry name" value="UCP012608"/>
    <property type="match status" value="1"/>
</dbReference>
<dbReference type="EMBL" id="CP046956">
    <property type="protein sequence ID" value="QTM99757.1"/>
    <property type="molecule type" value="Genomic_DNA"/>
</dbReference>
<dbReference type="InterPro" id="IPR011200">
    <property type="entry name" value="UCP012608"/>
</dbReference>
<protein>
    <submittedName>
        <fullName evidence="1">DUF2332 family protein</fullName>
    </submittedName>
</protein>